<dbReference type="GeneID" id="5659481"/>
<dbReference type="Proteomes" id="UP000202419">
    <property type="component" value="Segment"/>
</dbReference>
<evidence type="ECO:0000313" key="1">
    <source>
        <dbReference type="EMBL" id="ABT14714.1"/>
    </source>
</evidence>
<gene>
    <name evidence="1" type="primary">b315R</name>
    <name evidence="1" type="ORF">NY2A_b315R</name>
</gene>
<name>A7IWJ0_PBCVN</name>
<dbReference type="KEGG" id="vg:5659481"/>
<evidence type="ECO:0000313" key="2">
    <source>
        <dbReference type="Proteomes" id="UP000202419"/>
    </source>
</evidence>
<reference evidence="1 2" key="1">
    <citation type="journal article" date="2007" name="Virology">
        <title>Sequence and annotation of the 369-kb NY-2A and the 345-kb AR158 viruses that infect Chlorella NC64A.</title>
        <authorList>
            <person name="Fitzgerald L.A."/>
            <person name="Graves M.V."/>
            <person name="Li X."/>
            <person name="Feldblyum T."/>
            <person name="Nierman W.C."/>
            <person name="Van Etten J.L."/>
        </authorList>
    </citation>
    <scope>NUCLEOTIDE SEQUENCE [LARGE SCALE GENOMIC DNA]</scope>
    <source>
        <strain evidence="1 2">NY-2A</strain>
    </source>
</reference>
<organismHost>
    <name type="scientific">Chlorella</name>
    <dbReference type="NCBI Taxonomy" id="3071"/>
</organismHost>
<keyword evidence="2" id="KW-1185">Reference proteome</keyword>
<accession>A7IWJ0</accession>
<organism evidence="1 2">
    <name type="scientific">Paramecium bursaria Chlorella virus NY2A</name>
    <name type="common">PBCV-NY2A</name>
    <dbReference type="NCBI Taxonomy" id="46021"/>
    <lineage>
        <taxon>Viruses</taxon>
        <taxon>Varidnaviria</taxon>
        <taxon>Bamfordvirae</taxon>
        <taxon>Nucleocytoviricota</taxon>
        <taxon>Megaviricetes</taxon>
        <taxon>Algavirales</taxon>
        <taxon>Phycodnaviridae</taxon>
        <taxon>Chlorovirus</taxon>
        <taxon>Chlorovirus americanus</taxon>
    </lineage>
</organism>
<dbReference type="RefSeq" id="YP_001497511.1">
    <property type="nucleotide sequence ID" value="NC_009898.1"/>
</dbReference>
<proteinExistence type="predicted"/>
<dbReference type="EMBL" id="DQ491002">
    <property type="protein sequence ID" value="ABT14714.1"/>
    <property type="molecule type" value="Genomic_DNA"/>
</dbReference>
<protein>
    <submittedName>
        <fullName evidence="1">Uncharacterized protein b315R</fullName>
    </submittedName>
</protein>
<sequence length="93" mass="11172">MHTLHSRRISIDNSKGHIFFYIIHRSFASGYRVSIRIRRDDFDVFEIHAVMICPTNHLLRYQYFDVIVSKHCISIVDSRDDGIHFDLRFDKFI</sequence>